<evidence type="ECO:0000313" key="11">
    <source>
        <dbReference type="Proteomes" id="UP000092482"/>
    </source>
</evidence>
<organism evidence="10 11">
    <name type="scientific">Serinicoccus hydrothermalis</name>
    <dbReference type="NCBI Taxonomy" id="1758689"/>
    <lineage>
        <taxon>Bacteria</taxon>
        <taxon>Bacillati</taxon>
        <taxon>Actinomycetota</taxon>
        <taxon>Actinomycetes</taxon>
        <taxon>Micrococcales</taxon>
        <taxon>Ornithinimicrobiaceae</taxon>
        <taxon>Serinicoccus</taxon>
    </lineage>
</organism>
<dbReference type="Gene3D" id="1.10.1900.20">
    <property type="entry name" value="Ribosomal protein L20"/>
    <property type="match status" value="1"/>
</dbReference>
<evidence type="ECO:0000256" key="9">
    <source>
        <dbReference type="RuleBase" id="RU000560"/>
    </source>
</evidence>
<keyword evidence="4 8" id="KW-0689">Ribosomal protein</keyword>
<name>A0A1B1N831_9MICO</name>
<evidence type="ECO:0000256" key="1">
    <source>
        <dbReference type="ARBA" id="ARBA00007698"/>
    </source>
</evidence>
<comment type="function">
    <text evidence="6 8 9">Binds directly to 23S ribosomal RNA and is necessary for the in vitro assembly process of the 50S ribosomal subunit. It is not involved in the protein synthesizing functions of that subunit.</text>
</comment>
<dbReference type="PROSITE" id="PS00937">
    <property type="entry name" value="RIBOSOMAL_L20"/>
    <property type="match status" value="1"/>
</dbReference>
<dbReference type="Gene3D" id="6.10.160.10">
    <property type="match status" value="1"/>
</dbReference>
<protein>
    <recommendedName>
        <fullName evidence="7 8">Large ribosomal subunit protein bL20</fullName>
    </recommendedName>
</protein>
<dbReference type="InterPro" id="IPR035566">
    <property type="entry name" value="Ribosomal_protein_bL20_C"/>
</dbReference>
<evidence type="ECO:0000256" key="4">
    <source>
        <dbReference type="ARBA" id="ARBA00022980"/>
    </source>
</evidence>
<evidence type="ECO:0000256" key="6">
    <source>
        <dbReference type="ARBA" id="ARBA00024775"/>
    </source>
</evidence>
<dbReference type="GO" id="GO:0005840">
    <property type="term" value="C:ribosome"/>
    <property type="evidence" value="ECO:0007669"/>
    <property type="project" value="UniProtKB-KW"/>
</dbReference>
<dbReference type="PANTHER" id="PTHR10986">
    <property type="entry name" value="39S RIBOSOMAL PROTEIN L20"/>
    <property type="match status" value="1"/>
</dbReference>
<dbReference type="PRINTS" id="PR00062">
    <property type="entry name" value="RIBOSOMALL20"/>
</dbReference>
<keyword evidence="5 8" id="KW-0687">Ribonucleoprotein</keyword>
<sequence length="125" mass="14202">MKRAVNAHKKRRVVLERASGYRGQRSRLYRKAKEQVTHSLVYSYNDRRNKKGDFRRLWIQRINAGARANGMTYNRFIQGLKAAGVEVDRRMLAELAVHDEAAFTALVELSRANVPAEGSKAESAA</sequence>
<dbReference type="HAMAP" id="MF_00382">
    <property type="entry name" value="Ribosomal_bL20"/>
    <property type="match status" value="1"/>
</dbReference>
<dbReference type="KEGG" id="serj:SGUI_0149"/>
<evidence type="ECO:0000313" key="10">
    <source>
        <dbReference type="EMBL" id="ANS77545.1"/>
    </source>
</evidence>
<dbReference type="GO" id="GO:0006412">
    <property type="term" value="P:translation"/>
    <property type="evidence" value="ECO:0007669"/>
    <property type="project" value="InterPro"/>
</dbReference>
<dbReference type="GO" id="GO:1990904">
    <property type="term" value="C:ribonucleoprotein complex"/>
    <property type="evidence" value="ECO:0007669"/>
    <property type="project" value="UniProtKB-KW"/>
</dbReference>
<evidence type="ECO:0000256" key="3">
    <source>
        <dbReference type="ARBA" id="ARBA00022884"/>
    </source>
</evidence>
<gene>
    <name evidence="8" type="primary">rplT</name>
    <name evidence="10" type="ORF">SGUI_0149</name>
</gene>
<proteinExistence type="inferred from homology"/>
<dbReference type="GO" id="GO:0000027">
    <property type="term" value="P:ribosomal large subunit assembly"/>
    <property type="evidence" value="ECO:0007669"/>
    <property type="project" value="UniProtKB-UniRule"/>
</dbReference>
<evidence type="ECO:0000256" key="5">
    <source>
        <dbReference type="ARBA" id="ARBA00023274"/>
    </source>
</evidence>
<dbReference type="STRING" id="1758689.SGUI_0149"/>
<dbReference type="FunFam" id="1.10.1900.20:FF:000001">
    <property type="entry name" value="50S ribosomal protein L20"/>
    <property type="match status" value="1"/>
</dbReference>
<dbReference type="SUPFAM" id="SSF74731">
    <property type="entry name" value="Ribosomal protein L20"/>
    <property type="match status" value="1"/>
</dbReference>
<accession>A0A1B1N831</accession>
<keyword evidence="3 8" id="KW-0694">RNA-binding</keyword>
<dbReference type="Proteomes" id="UP000092482">
    <property type="component" value="Chromosome"/>
</dbReference>
<evidence type="ECO:0000256" key="8">
    <source>
        <dbReference type="HAMAP-Rule" id="MF_00382"/>
    </source>
</evidence>
<dbReference type="NCBIfam" id="TIGR01032">
    <property type="entry name" value="rplT_bact"/>
    <property type="match status" value="1"/>
</dbReference>
<dbReference type="CDD" id="cd07026">
    <property type="entry name" value="Ribosomal_L20"/>
    <property type="match status" value="1"/>
</dbReference>
<evidence type="ECO:0000256" key="2">
    <source>
        <dbReference type="ARBA" id="ARBA00022730"/>
    </source>
</evidence>
<dbReference type="InterPro" id="IPR005813">
    <property type="entry name" value="Ribosomal_bL20"/>
</dbReference>
<comment type="similarity">
    <text evidence="1 8 9">Belongs to the bacterial ribosomal protein bL20 family.</text>
</comment>
<evidence type="ECO:0000256" key="7">
    <source>
        <dbReference type="ARBA" id="ARBA00035172"/>
    </source>
</evidence>
<dbReference type="GO" id="GO:0003735">
    <property type="term" value="F:structural constituent of ribosome"/>
    <property type="evidence" value="ECO:0007669"/>
    <property type="project" value="InterPro"/>
</dbReference>
<reference evidence="10 11" key="1">
    <citation type="submission" date="2016-03" db="EMBL/GenBank/DDBJ databases">
        <title>Shallow-sea hydrothermal system.</title>
        <authorList>
            <person name="Tang K."/>
        </authorList>
    </citation>
    <scope>NUCLEOTIDE SEQUENCE [LARGE SCALE GENOMIC DNA]</scope>
    <source>
        <strain evidence="10 11">JLT9</strain>
    </source>
</reference>
<dbReference type="PATRIC" id="fig|1758689.4.peg.154"/>
<dbReference type="InterPro" id="IPR049946">
    <property type="entry name" value="RIBOSOMAL_L20_CS"/>
</dbReference>
<dbReference type="AlphaFoldDB" id="A0A1B1N831"/>
<dbReference type="GO" id="GO:0019843">
    <property type="term" value="F:rRNA binding"/>
    <property type="evidence" value="ECO:0007669"/>
    <property type="project" value="UniProtKB-UniRule"/>
</dbReference>
<keyword evidence="2 8" id="KW-0699">rRNA-binding</keyword>
<dbReference type="Pfam" id="PF00453">
    <property type="entry name" value="Ribosomal_L20"/>
    <property type="match status" value="1"/>
</dbReference>
<dbReference type="EMBL" id="CP014989">
    <property type="protein sequence ID" value="ANS77545.1"/>
    <property type="molecule type" value="Genomic_DNA"/>
</dbReference>
<keyword evidence="11" id="KW-1185">Reference proteome</keyword>